<sequence length="326" mass="36068">MQYRRLGRSGLQVSELSLGSWITYHNQVGVDAAVEMMAAGYDAGINFFDNAEVYAQGQSEVVMGQALKKLGWARLSYVVSTKLFWGLEAPGSQVNRRNTLNRKYLLQSIDACLQRLQLDHVDLVYCHRPDPATPIEETVWAMHDMVARGKALYWGTSEWSAAEIRAAWDIAERHHLHKPIVEQPQYHLFHRQRVEVEYARLYEDLGLGLTTWSPLASGLLTGKYRDGIPAGSRGAMENLAWLRDGLTDTAKNAAVGRLAGVAADLGCTLAQLAIAWCNRNPRVSSVILGASRVSQLQDNLGALAVTPKLTPEVLARIDTCTQALAR</sequence>
<evidence type="ECO:0000259" key="4">
    <source>
        <dbReference type="Pfam" id="PF00248"/>
    </source>
</evidence>
<organism evidence="5 6">
    <name type="scientific">Roseateles paludis</name>
    <dbReference type="NCBI Taxonomy" id="3145238"/>
    <lineage>
        <taxon>Bacteria</taxon>
        <taxon>Pseudomonadati</taxon>
        <taxon>Pseudomonadota</taxon>
        <taxon>Betaproteobacteria</taxon>
        <taxon>Burkholderiales</taxon>
        <taxon>Sphaerotilaceae</taxon>
        <taxon>Roseateles</taxon>
    </lineage>
</organism>
<evidence type="ECO:0000256" key="3">
    <source>
        <dbReference type="ARBA" id="ARBA00023002"/>
    </source>
</evidence>
<dbReference type="Gene3D" id="3.20.20.100">
    <property type="entry name" value="NADP-dependent oxidoreductase domain"/>
    <property type="match status" value="1"/>
</dbReference>
<keyword evidence="6" id="KW-1185">Reference proteome</keyword>
<dbReference type="PANTHER" id="PTHR43150:SF2">
    <property type="entry name" value="HYPERKINETIC, ISOFORM M"/>
    <property type="match status" value="1"/>
</dbReference>
<accession>A0ABV0FX50</accession>
<evidence type="ECO:0000313" key="5">
    <source>
        <dbReference type="EMBL" id="MEO3690255.1"/>
    </source>
</evidence>
<dbReference type="InterPro" id="IPR005399">
    <property type="entry name" value="K_chnl_volt-dep_bsu_KCNAB-rel"/>
</dbReference>
<dbReference type="Proteomes" id="UP001495147">
    <property type="component" value="Unassembled WGS sequence"/>
</dbReference>
<reference evidence="5 6" key="1">
    <citation type="submission" date="2024-05" db="EMBL/GenBank/DDBJ databases">
        <title>Roseateles sp. DJS-2-20 16S ribosomal RNA gene Genome sequencing and assembly.</title>
        <authorList>
            <person name="Woo H."/>
        </authorList>
    </citation>
    <scope>NUCLEOTIDE SEQUENCE [LARGE SCALE GENOMIC DNA]</scope>
    <source>
        <strain evidence="5 6">DJS-2-20</strain>
    </source>
</reference>
<dbReference type="InterPro" id="IPR023210">
    <property type="entry name" value="NADP_OxRdtase_dom"/>
</dbReference>
<evidence type="ECO:0000256" key="2">
    <source>
        <dbReference type="ARBA" id="ARBA00022857"/>
    </source>
</evidence>
<dbReference type="EMBL" id="JBDPZD010000001">
    <property type="protein sequence ID" value="MEO3690255.1"/>
    <property type="molecule type" value="Genomic_DNA"/>
</dbReference>
<dbReference type="SUPFAM" id="SSF51430">
    <property type="entry name" value="NAD(P)-linked oxidoreductase"/>
    <property type="match status" value="1"/>
</dbReference>
<keyword evidence="2" id="KW-0521">NADP</keyword>
<dbReference type="RefSeq" id="WP_347703087.1">
    <property type="nucleotide sequence ID" value="NZ_JBDPZD010000001.1"/>
</dbReference>
<dbReference type="CDD" id="cd19143">
    <property type="entry name" value="AKR_AKR6C1_2"/>
    <property type="match status" value="1"/>
</dbReference>
<dbReference type="Pfam" id="PF00248">
    <property type="entry name" value="Aldo_ket_red"/>
    <property type="match status" value="1"/>
</dbReference>
<protein>
    <submittedName>
        <fullName evidence="5">Aldo/keto reductase</fullName>
    </submittedName>
</protein>
<gene>
    <name evidence="5" type="ORF">ABDJ85_02185</name>
</gene>
<proteinExistence type="inferred from homology"/>
<dbReference type="InterPro" id="IPR036812">
    <property type="entry name" value="NAD(P)_OxRdtase_dom_sf"/>
</dbReference>
<dbReference type="PANTHER" id="PTHR43150">
    <property type="entry name" value="HYPERKINETIC, ISOFORM M"/>
    <property type="match status" value="1"/>
</dbReference>
<name>A0ABV0FX50_9BURK</name>
<dbReference type="PRINTS" id="PR01577">
    <property type="entry name" value="KCNABCHANNEL"/>
</dbReference>
<keyword evidence="3" id="KW-0560">Oxidoreductase</keyword>
<evidence type="ECO:0000313" key="6">
    <source>
        <dbReference type="Proteomes" id="UP001495147"/>
    </source>
</evidence>
<comment type="similarity">
    <text evidence="1">Belongs to the shaker potassium channel beta subunit family.</text>
</comment>
<feature type="domain" description="NADP-dependent oxidoreductase" evidence="4">
    <location>
        <begin position="16"/>
        <end position="320"/>
    </location>
</feature>
<evidence type="ECO:0000256" key="1">
    <source>
        <dbReference type="ARBA" id="ARBA00006515"/>
    </source>
</evidence>
<comment type="caution">
    <text evidence="5">The sequence shown here is derived from an EMBL/GenBank/DDBJ whole genome shotgun (WGS) entry which is preliminary data.</text>
</comment>